<comment type="caution">
    <text evidence="3">The sequence shown here is derived from an EMBL/GenBank/DDBJ whole genome shotgun (WGS) entry which is preliminary data.</text>
</comment>
<accession>A0ABN3UF96</accession>
<dbReference type="EMBL" id="BAAARN010000001">
    <property type="protein sequence ID" value="GAA2731711.1"/>
    <property type="molecule type" value="Genomic_DNA"/>
</dbReference>
<feature type="region of interest" description="Disordered" evidence="1">
    <location>
        <begin position="251"/>
        <end position="278"/>
    </location>
</feature>
<keyword evidence="2" id="KW-1133">Transmembrane helix</keyword>
<dbReference type="RefSeq" id="WP_344190083.1">
    <property type="nucleotide sequence ID" value="NZ_BAAARN010000001.1"/>
</dbReference>
<feature type="region of interest" description="Disordered" evidence="1">
    <location>
        <begin position="1"/>
        <end position="24"/>
    </location>
</feature>
<feature type="transmembrane region" description="Helical" evidence="2">
    <location>
        <begin position="61"/>
        <end position="80"/>
    </location>
</feature>
<evidence type="ECO:0000256" key="2">
    <source>
        <dbReference type="SAM" id="Phobius"/>
    </source>
</evidence>
<dbReference type="Pfam" id="PF11361">
    <property type="entry name" value="DUF3159"/>
    <property type="match status" value="1"/>
</dbReference>
<dbReference type="Proteomes" id="UP001501326">
    <property type="component" value="Unassembled WGS sequence"/>
</dbReference>
<feature type="transmembrane region" description="Helical" evidence="2">
    <location>
        <begin position="135"/>
        <end position="155"/>
    </location>
</feature>
<sequence>MPTDRVAAGADASAGTDPAADAGTSAADRVVGHGAVTDVTTPPATVEEVIRQRLSKALGGWRGSLETALPTVAFVIVWTATKDVRTAVIAAGGVIVVLALVRIVQRQSLQFVLSAALATGIAAFFALRSGRAQDAFLPGILTSAGWGVAALVSVVSRWPLVGFMVGAGDPRAAEDPFAWRRDRGLVRVCQRLTLVLVVMYAVRVAIMLPLYFAGEVAWLGVAKVALGWPLWLAGLAVMGLMLVRGQTPQEVPAPDGHHVEHGDRHHDGRQAEREPDPT</sequence>
<feature type="transmembrane region" description="Helical" evidence="2">
    <location>
        <begin position="111"/>
        <end position="129"/>
    </location>
</feature>
<keyword evidence="2" id="KW-0812">Transmembrane</keyword>
<proteinExistence type="predicted"/>
<organism evidence="3 4">
    <name type="scientific">Pedococcus aerophilus</name>
    <dbReference type="NCBI Taxonomy" id="436356"/>
    <lineage>
        <taxon>Bacteria</taxon>
        <taxon>Bacillati</taxon>
        <taxon>Actinomycetota</taxon>
        <taxon>Actinomycetes</taxon>
        <taxon>Micrococcales</taxon>
        <taxon>Intrasporangiaceae</taxon>
        <taxon>Pedococcus</taxon>
    </lineage>
</organism>
<name>A0ABN3UF96_9MICO</name>
<keyword evidence="2" id="KW-0472">Membrane</keyword>
<gene>
    <name evidence="3" type="ORF">GCM10009867_05970</name>
</gene>
<feature type="transmembrane region" description="Helical" evidence="2">
    <location>
        <begin position="192"/>
        <end position="213"/>
    </location>
</feature>
<evidence type="ECO:0008006" key="5">
    <source>
        <dbReference type="Google" id="ProtNLM"/>
    </source>
</evidence>
<evidence type="ECO:0000313" key="3">
    <source>
        <dbReference type="EMBL" id="GAA2731711.1"/>
    </source>
</evidence>
<feature type="transmembrane region" description="Helical" evidence="2">
    <location>
        <begin position="86"/>
        <end position="104"/>
    </location>
</feature>
<evidence type="ECO:0000313" key="4">
    <source>
        <dbReference type="Proteomes" id="UP001501326"/>
    </source>
</evidence>
<feature type="compositionally biased region" description="Basic and acidic residues" evidence="1">
    <location>
        <begin position="255"/>
        <end position="278"/>
    </location>
</feature>
<feature type="transmembrane region" description="Helical" evidence="2">
    <location>
        <begin position="225"/>
        <end position="243"/>
    </location>
</feature>
<dbReference type="InterPro" id="IPR016566">
    <property type="entry name" value="UCP010219"/>
</dbReference>
<evidence type="ECO:0000256" key="1">
    <source>
        <dbReference type="SAM" id="MobiDB-lite"/>
    </source>
</evidence>
<protein>
    <recommendedName>
        <fullName evidence="5">DUF3159 domain-containing protein</fullName>
    </recommendedName>
</protein>
<reference evidence="3 4" key="1">
    <citation type="journal article" date="2019" name="Int. J. Syst. Evol. Microbiol.">
        <title>The Global Catalogue of Microorganisms (GCM) 10K type strain sequencing project: providing services to taxonomists for standard genome sequencing and annotation.</title>
        <authorList>
            <consortium name="The Broad Institute Genomics Platform"/>
            <consortium name="The Broad Institute Genome Sequencing Center for Infectious Disease"/>
            <person name="Wu L."/>
            <person name="Ma J."/>
        </authorList>
    </citation>
    <scope>NUCLEOTIDE SEQUENCE [LARGE SCALE GENOMIC DNA]</scope>
    <source>
        <strain evidence="3 4">JCM 16378</strain>
    </source>
</reference>
<keyword evidence="4" id="KW-1185">Reference proteome</keyword>